<dbReference type="Gene3D" id="2.40.160.20">
    <property type="match status" value="1"/>
</dbReference>
<reference evidence="4 5" key="1">
    <citation type="submission" date="2020-08" db="EMBL/GenBank/DDBJ databases">
        <title>Genomic Encyclopedia of Type Strains, Phase IV (KMG-IV): sequencing the most valuable type-strain genomes for metagenomic binning, comparative biology and taxonomic classification.</title>
        <authorList>
            <person name="Goeker M."/>
        </authorList>
    </citation>
    <scope>NUCLEOTIDE SEQUENCE [LARGE SCALE GENOMIC DNA]</scope>
    <source>
        <strain evidence="4 5">DSM 21319</strain>
    </source>
</reference>
<keyword evidence="5" id="KW-1185">Reference proteome</keyword>
<feature type="signal peptide" evidence="2">
    <location>
        <begin position="1"/>
        <end position="23"/>
    </location>
</feature>
<evidence type="ECO:0000313" key="4">
    <source>
        <dbReference type="EMBL" id="MBB5042853.1"/>
    </source>
</evidence>
<accession>A0A7W7YV40</accession>
<dbReference type="InterPro" id="IPR027385">
    <property type="entry name" value="Beta-barrel_OMP"/>
</dbReference>
<dbReference type="InterPro" id="IPR011250">
    <property type="entry name" value="OMP/PagP_B-barrel"/>
</dbReference>
<feature type="domain" description="Outer membrane protein beta-barrel" evidence="3">
    <location>
        <begin position="11"/>
        <end position="237"/>
    </location>
</feature>
<evidence type="ECO:0000313" key="5">
    <source>
        <dbReference type="Proteomes" id="UP000535406"/>
    </source>
</evidence>
<dbReference type="SUPFAM" id="SSF56925">
    <property type="entry name" value="OMPA-like"/>
    <property type="match status" value="1"/>
</dbReference>
<dbReference type="Proteomes" id="UP000535406">
    <property type="component" value="Unassembled WGS sequence"/>
</dbReference>
<dbReference type="RefSeq" id="WP_210308735.1">
    <property type="nucleotide sequence ID" value="NZ_JACHIK010000006.1"/>
</dbReference>
<sequence length="242" mass="25010">MSRRIASLGIAALAGLVATAAAATDLDIINAPEIDVSGSAAAQGWYVRGDLGYAGWTKAGRASVTQSGVSTDFDEGRFSHPVSFGAGLGYQFGDIVRADLTADFSRDDFEGRAACAGGACAFKADYSTVGLMVNGYADLGTFAGFTPYVGAGLGATYLDWRDAACSGAGCTSAGLEGKDDFRFTYALMAGASVDLAPRVKLDVGYRFSDTAGGAAFGAGAMDVRDDGLRKHEFRIGLRVPLW</sequence>
<dbReference type="AlphaFoldDB" id="A0A7W7YV40"/>
<name>A0A7W7YV40_9HYPH</name>
<gene>
    <name evidence="4" type="ORF">HNQ66_002251</name>
</gene>
<comment type="caution">
    <text evidence="4">The sequence shown here is derived from an EMBL/GenBank/DDBJ whole genome shotgun (WGS) entry which is preliminary data.</text>
</comment>
<feature type="chain" id="PRO_5030904235" evidence="2">
    <location>
        <begin position="24"/>
        <end position="242"/>
    </location>
</feature>
<dbReference type="Pfam" id="PF13505">
    <property type="entry name" value="OMP_b-brl"/>
    <property type="match status" value="1"/>
</dbReference>
<evidence type="ECO:0000256" key="1">
    <source>
        <dbReference type="ARBA" id="ARBA00022729"/>
    </source>
</evidence>
<evidence type="ECO:0000256" key="2">
    <source>
        <dbReference type="SAM" id="SignalP"/>
    </source>
</evidence>
<dbReference type="EMBL" id="JACHIK010000006">
    <property type="protein sequence ID" value="MBB5042853.1"/>
    <property type="molecule type" value="Genomic_DNA"/>
</dbReference>
<protein>
    <submittedName>
        <fullName evidence="4">Opacity protein-like surface antigen</fullName>
    </submittedName>
</protein>
<evidence type="ECO:0000259" key="3">
    <source>
        <dbReference type="Pfam" id="PF13505"/>
    </source>
</evidence>
<proteinExistence type="predicted"/>
<organism evidence="4 5">
    <name type="scientific">Shinella fusca</name>
    <dbReference type="NCBI Taxonomy" id="544480"/>
    <lineage>
        <taxon>Bacteria</taxon>
        <taxon>Pseudomonadati</taxon>
        <taxon>Pseudomonadota</taxon>
        <taxon>Alphaproteobacteria</taxon>
        <taxon>Hyphomicrobiales</taxon>
        <taxon>Rhizobiaceae</taxon>
        <taxon>Shinella</taxon>
    </lineage>
</organism>
<keyword evidence="1 2" id="KW-0732">Signal</keyword>